<dbReference type="Proteomes" id="UP000242561">
    <property type="component" value="Chromosome"/>
</dbReference>
<gene>
    <name evidence="2" type="ORF">LPB140_10120</name>
</gene>
<evidence type="ECO:0008006" key="4">
    <source>
        <dbReference type="Google" id="ProtNLM"/>
    </source>
</evidence>
<sequence length="154" mass="17403">MNIFRLFVLILVAFALQSCSQPKQLNIVDASVRLSPVDKNPSALYFTILGGDQDDELLHVYTRSAIRTEMHESKMENGMMSMEKLNTVPVPAKSKIEFKQGGKHVMLWGINLKARKMAMIEMRFSFASGKELIVETPVTEMNGEKPDERKEIGL</sequence>
<dbReference type="InterPro" id="IPR007410">
    <property type="entry name" value="LpqE-like"/>
</dbReference>
<organism evidence="2 3">
    <name type="scientific">Sphingorhabdus lutea</name>
    <dbReference type="NCBI Taxonomy" id="1913578"/>
    <lineage>
        <taxon>Bacteria</taxon>
        <taxon>Pseudomonadati</taxon>
        <taxon>Pseudomonadota</taxon>
        <taxon>Alphaproteobacteria</taxon>
        <taxon>Sphingomonadales</taxon>
        <taxon>Sphingomonadaceae</taxon>
        <taxon>Sphingorhabdus</taxon>
    </lineage>
</organism>
<dbReference type="PANTHER" id="PTHR36302">
    <property type="entry name" value="BLR7088 PROTEIN"/>
    <property type="match status" value="1"/>
</dbReference>
<feature type="chain" id="PRO_5009854246" description="Copper chaperone PCu(A)C" evidence="1">
    <location>
        <begin position="21"/>
        <end position="154"/>
    </location>
</feature>
<dbReference type="EMBL" id="CP018154">
    <property type="protein sequence ID" value="APG63080.1"/>
    <property type="molecule type" value="Genomic_DNA"/>
</dbReference>
<evidence type="ECO:0000313" key="3">
    <source>
        <dbReference type="Proteomes" id="UP000242561"/>
    </source>
</evidence>
<dbReference type="STRING" id="1913578.LPB140_10120"/>
<dbReference type="KEGG" id="sphl:LPB140_10120"/>
<keyword evidence="3" id="KW-1185">Reference proteome</keyword>
<dbReference type="InterPro" id="IPR058248">
    <property type="entry name" value="Lxx211020-like"/>
</dbReference>
<dbReference type="Pfam" id="PF04314">
    <property type="entry name" value="PCuAC"/>
    <property type="match status" value="1"/>
</dbReference>
<dbReference type="Gene3D" id="2.60.40.1890">
    <property type="entry name" value="PCu(A)C copper chaperone"/>
    <property type="match status" value="1"/>
</dbReference>
<dbReference type="PROSITE" id="PS51257">
    <property type="entry name" value="PROKAR_LIPOPROTEIN"/>
    <property type="match status" value="1"/>
</dbReference>
<dbReference type="PANTHER" id="PTHR36302:SF1">
    <property type="entry name" value="COPPER CHAPERONE PCU(A)C"/>
    <property type="match status" value="1"/>
</dbReference>
<protein>
    <recommendedName>
        <fullName evidence="4">Copper chaperone PCu(A)C</fullName>
    </recommendedName>
</protein>
<keyword evidence="1" id="KW-0732">Signal</keyword>
<evidence type="ECO:0000313" key="2">
    <source>
        <dbReference type="EMBL" id="APG63080.1"/>
    </source>
</evidence>
<feature type="signal peptide" evidence="1">
    <location>
        <begin position="1"/>
        <end position="20"/>
    </location>
</feature>
<reference evidence="2 3" key="1">
    <citation type="submission" date="2016-11" db="EMBL/GenBank/DDBJ databases">
        <title>Sphingorhabdus sp. LPB0140, isolated from marine environment.</title>
        <authorList>
            <person name="Kim E."/>
            <person name="Yi H."/>
        </authorList>
    </citation>
    <scope>NUCLEOTIDE SEQUENCE [LARGE SCALE GENOMIC DNA]</scope>
    <source>
        <strain evidence="2 3">LPB0140</strain>
    </source>
</reference>
<proteinExistence type="predicted"/>
<name>A0A1L3JD80_9SPHN</name>
<dbReference type="AlphaFoldDB" id="A0A1L3JD80"/>
<dbReference type="InterPro" id="IPR036182">
    <property type="entry name" value="PCuAC_sf"/>
</dbReference>
<dbReference type="SUPFAM" id="SSF110087">
    <property type="entry name" value="DR1885-like metal-binding protein"/>
    <property type="match status" value="1"/>
</dbReference>
<accession>A0A1L3JD80</accession>
<evidence type="ECO:0000256" key="1">
    <source>
        <dbReference type="SAM" id="SignalP"/>
    </source>
</evidence>